<reference evidence="1" key="2">
    <citation type="journal article" date="2015" name="Data Brief">
        <title>Shoot transcriptome of the giant reed, Arundo donax.</title>
        <authorList>
            <person name="Barrero R.A."/>
            <person name="Guerrero F.D."/>
            <person name="Moolhuijzen P."/>
            <person name="Goolsby J.A."/>
            <person name="Tidwell J."/>
            <person name="Bellgard S.E."/>
            <person name="Bellgard M.I."/>
        </authorList>
    </citation>
    <scope>NUCLEOTIDE SEQUENCE</scope>
    <source>
        <tissue evidence="1">Shoot tissue taken approximately 20 cm above the soil surface</tissue>
    </source>
</reference>
<evidence type="ECO:0000313" key="1">
    <source>
        <dbReference type="EMBL" id="JAD84200.1"/>
    </source>
</evidence>
<dbReference type="AlphaFoldDB" id="A0A0A9DEZ8"/>
<sequence>MASASVHVGWTAFVSKNLHRRAEDTRDGLQAGSQGFYTTILSVESSAFTFEISALYNKTRKWFRMASY</sequence>
<reference evidence="1" key="1">
    <citation type="submission" date="2014-09" db="EMBL/GenBank/DDBJ databases">
        <authorList>
            <person name="Magalhaes I.L.F."/>
            <person name="Oliveira U."/>
            <person name="Santos F.R."/>
            <person name="Vidigal T.H.D.A."/>
            <person name="Brescovit A.D."/>
            <person name="Santos A.J."/>
        </authorList>
    </citation>
    <scope>NUCLEOTIDE SEQUENCE</scope>
    <source>
        <tissue evidence="1">Shoot tissue taken approximately 20 cm above the soil surface</tissue>
    </source>
</reference>
<name>A0A0A9DEZ8_ARUDO</name>
<accession>A0A0A9DEZ8</accession>
<proteinExistence type="predicted"/>
<protein>
    <submittedName>
        <fullName evidence="1">Uncharacterized protein</fullName>
    </submittedName>
</protein>
<organism evidence="1">
    <name type="scientific">Arundo donax</name>
    <name type="common">Giant reed</name>
    <name type="synonym">Donax arundinaceus</name>
    <dbReference type="NCBI Taxonomy" id="35708"/>
    <lineage>
        <taxon>Eukaryota</taxon>
        <taxon>Viridiplantae</taxon>
        <taxon>Streptophyta</taxon>
        <taxon>Embryophyta</taxon>
        <taxon>Tracheophyta</taxon>
        <taxon>Spermatophyta</taxon>
        <taxon>Magnoliopsida</taxon>
        <taxon>Liliopsida</taxon>
        <taxon>Poales</taxon>
        <taxon>Poaceae</taxon>
        <taxon>PACMAD clade</taxon>
        <taxon>Arundinoideae</taxon>
        <taxon>Arundineae</taxon>
        <taxon>Arundo</taxon>
    </lineage>
</organism>
<dbReference type="EMBL" id="GBRH01213695">
    <property type="protein sequence ID" value="JAD84200.1"/>
    <property type="molecule type" value="Transcribed_RNA"/>
</dbReference>